<dbReference type="InterPro" id="IPR036640">
    <property type="entry name" value="ABC1_TM_sf"/>
</dbReference>
<dbReference type="GO" id="GO:0005886">
    <property type="term" value="C:plasma membrane"/>
    <property type="evidence" value="ECO:0007669"/>
    <property type="project" value="UniProtKB-SubCell"/>
</dbReference>
<proteinExistence type="predicted"/>
<evidence type="ECO:0000256" key="3">
    <source>
        <dbReference type="ARBA" id="ARBA00022989"/>
    </source>
</evidence>
<sequence>MLRRSLFSAIAPANGTSTPADSGTLRSYVGALVDVGSWKLVLVLLLAVCVTLTEGVGLLLLVPLLQVVGLDMGGGAVGRIGGFITSTFDAVGARPTLISVLGLYVLVISARAFASSWQTVVAAAIAHEFKVHLRQRLYRAIVNTDWLFFSRSRSSDFTHALTAECDRVGRATRQLLRLIPEVGVAAVYVLVAVFLSPTVSALAFVSAAGLMLLLRGKMQATRAGMKEASRATKGLYAAANEQLSGTKTIKSYGAEERNVAIFSRFTERIAQLYIDAARHGAAASAWLNIGMVLVLSLVVYVSIEILAAPASQLLLLLYLFAMITRMLTRVQTHYHEFI</sequence>
<keyword evidence="2 5" id="KW-0812">Transmembrane</keyword>
<reference evidence="7" key="1">
    <citation type="submission" date="2020-02" db="EMBL/GenBank/DDBJ databases">
        <authorList>
            <person name="Meier V. D."/>
        </authorList>
    </citation>
    <scope>NUCLEOTIDE SEQUENCE</scope>
    <source>
        <strain evidence="7">AVDCRST_MAG93</strain>
    </source>
</reference>
<dbReference type="SUPFAM" id="SSF90123">
    <property type="entry name" value="ABC transporter transmembrane region"/>
    <property type="match status" value="1"/>
</dbReference>
<evidence type="ECO:0000256" key="1">
    <source>
        <dbReference type="ARBA" id="ARBA00004651"/>
    </source>
</evidence>
<dbReference type="GO" id="GO:0034040">
    <property type="term" value="F:ATPase-coupled lipid transmembrane transporter activity"/>
    <property type="evidence" value="ECO:0007669"/>
    <property type="project" value="TreeGrafter"/>
</dbReference>
<dbReference type="PANTHER" id="PTHR24221:SF654">
    <property type="entry name" value="ATP-BINDING CASSETTE SUB-FAMILY B MEMBER 6"/>
    <property type="match status" value="1"/>
</dbReference>
<dbReference type="AlphaFoldDB" id="A0A6J4I3Y2"/>
<keyword evidence="4 5" id="KW-0472">Membrane</keyword>
<feature type="transmembrane region" description="Helical" evidence="5">
    <location>
        <begin position="185"/>
        <end position="214"/>
    </location>
</feature>
<evidence type="ECO:0000256" key="4">
    <source>
        <dbReference type="ARBA" id="ARBA00023136"/>
    </source>
</evidence>
<evidence type="ECO:0000256" key="5">
    <source>
        <dbReference type="SAM" id="Phobius"/>
    </source>
</evidence>
<gene>
    <name evidence="7" type="ORF">AVDCRST_MAG93-1271</name>
</gene>
<dbReference type="InterPro" id="IPR011527">
    <property type="entry name" value="ABC1_TM_dom"/>
</dbReference>
<feature type="non-terminal residue" evidence="7">
    <location>
        <position position="338"/>
    </location>
</feature>
<organism evidence="7">
    <name type="scientific">uncultured Chloroflexia bacterium</name>
    <dbReference type="NCBI Taxonomy" id="1672391"/>
    <lineage>
        <taxon>Bacteria</taxon>
        <taxon>Bacillati</taxon>
        <taxon>Chloroflexota</taxon>
        <taxon>Chloroflexia</taxon>
        <taxon>environmental samples</taxon>
    </lineage>
</organism>
<evidence type="ECO:0000313" key="7">
    <source>
        <dbReference type="EMBL" id="CAA9239731.1"/>
    </source>
</evidence>
<evidence type="ECO:0000256" key="2">
    <source>
        <dbReference type="ARBA" id="ARBA00022692"/>
    </source>
</evidence>
<dbReference type="GO" id="GO:0140359">
    <property type="term" value="F:ABC-type transporter activity"/>
    <property type="evidence" value="ECO:0007669"/>
    <property type="project" value="InterPro"/>
</dbReference>
<protein>
    <recommendedName>
        <fullName evidence="6">ABC transmembrane type-1 domain-containing protein</fullName>
    </recommendedName>
</protein>
<feature type="domain" description="ABC transmembrane type-1" evidence="6">
    <location>
        <begin position="41"/>
        <end position="338"/>
    </location>
</feature>
<dbReference type="Pfam" id="PF00664">
    <property type="entry name" value="ABC_membrane"/>
    <property type="match status" value="1"/>
</dbReference>
<dbReference type="GO" id="GO:0005524">
    <property type="term" value="F:ATP binding"/>
    <property type="evidence" value="ECO:0007669"/>
    <property type="project" value="InterPro"/>
</dbReference>
<feature type="transmembrane region" description="Helical" evidence="5">
    <location>
        <begin position="309"/>
        <end position="328"/>
    </location>
</feature>
<keyword evidence="3 5" id="KW-1133">Transmembrane helix</keyword>
<evidence type="ECO:0000259" key="6">
    <source>
        <dbReference type="PROSITE" id="PS50929"/>
    </source>
</evidence>
<name>A0A6J4I3Y2_9CHLR</name>
<dbReference type="InterPro" id="IPR039421">
    <property type="entry name" value="Type_1_exporter"/>
</dbReference>
<feature type="transmembrane region" description="Helical" evidence="5">
    <location>
        <begin position="285"/>
        <end position="303"/>
    </location>
</feature>
<feature type="transmembrane region" description="Helical" evidence="5">
    <location>
        <begin position="38"/>
        <end position="62"/>
    </location>
</feature>
<feature type="transmembrane region" description="Helical" evidence="5">
    <location>
        <begin position="96"/>
        <end position="114"/>
    </location>
</feature>
<dbReference type="Gene3D" id="1.20.1560.10">
    <property type="entry name" value="ABC transporter type 1, transmembrane domain"/>
    <property type="match status" value="1"/>
</dbReference>
<comment type="subcellular location">
    <subcellularLocation>
        <location evidence="1">Cell membrane</location>
        <topology evidence="1">Multi-pass membrane protein</topology>
    </subcellularLocation>
</comment>
<accession>A0A6J4I3Y2</accession>
<dbReference type="PANTHER" id="PTHR24221">
    <property type="entry name" value="ATP-BINDING CASSETTE SUB-FAMILY B"/>
    <property type="match status" value="1"/>
</dbReference>
<dbReference type="PROSITE" id="PS50929">
    <property type="entry name" value="ABC_TM1F"/>
    <property type="match status" value="1"/>
</dbReference>
<dbReference type="EMBL" id="CADCTR010000429">
    <property type="protein sequence ID" value="CAA9239731.1"/>
    <property type="molecule type" value="Genomic_DNA"/>
</dbReference>